<feature type="transmembrane region" description="Helical" evidence="1">
    <location>
        <begin position="37"/>
        <end position="57"/>
    </location>
</feature>
<evidence type="ECO:0008006" key="4">
    <source>
        <dbReference type="Google" id="ProtNLM"/>
    </source>
</evidence>
<keyword evidence="3" id="KW-1185">Reference proteome</keyword>
<name>A0A853ABA2_9ACTN</name>
<dbReference type="AlphaFoldDB" id="A0A853ABA2"/>
<proteinExistence type="predicted"/>
<protein>
    <recommendedName>
        <fullName evidence="4">Integral membrane protein</fullName>
    </recommendedName>
</protein>
<dbReference type="RefSeq" id="WP_179816817.1">
    <property type="nucleotide sequence ID" value="NZ_JACBZD010000002.1"/>
</dbReference>
<dbReference type="EMBL" id="JACBZD010000002">
    <property type="protein sequence ID" value="NYI07891.1"/>
    <property type="molecule type" value="Genomic_DNA"/>
</dbReference>
<organism evidence="2 3">
    <name type="scientific">Allostreptomyces psammosilenae</name>
    <dbReference type="NCBI Taxonomy" id="1892865"/>
    <lineage>
        <taxon>Bacteria</taxon>
        <taxon>Bacillati</taxon>
        <taxon>Actinomycetota</taxon>
        <taxon>Actinomycetes</taxon>
        <taxon>Kitasatosporales</taxon>
        <taxon>Streptomycetaceae</taxon>
        <taxon>Allostreptomyces</taxon>
    </lineage>
</organism>
<reference evidence="2 3" key="1">
    <citation type="submission" date="2020-07" db="EMBL/GenBank/DDBJ databases">
        <title>Sequencing the genomes of 1000 actinobacteria strains.</title>
        <authorList>
            <person name="Klenk H.-P."/>
        </authorList>
    </citation>
    <scope>NUCLEOTIDE SEQUENCE [LARGE SCALE GENOMIC DNA]</scope>
    <source>
        <strain evidence="2 3">DSM 42178</strain>
    </source>
</reference>
<accession>A0A853ABA2</accession>
<sequence length="117" mass="12451">MDVAVDIFLILHFIGIASLLGGFLTQMRAMRTGEVRVVPAMVHGALTMLVTGLVMVGLRQADGAEVDNFKIGVKTAVLLAILVLVWLNRDKERVSPGVLGAIGGLTVVNICVAVLWN</sequence>
<gene>
    <name evidence="2" type="ORF">FHU37_004920</name>
</gene>
<comment type="caution">
    <text evidence="2">The sequence shown here is derived from an EMBL/GenBank/DDBJ whole genome shotgun (WGS) entry which is preliminary data.</text>
</comment>
<keyword evidence="1" id="KW-1133">Transmembrane helix</keyword>
<evidence type="ECO:0000313" key="3">
    <source>
        <dbReference type="Proteomes" id="UP000567795"/>
    </source>
</evidence>
<evidence type="ECO:0000256" key="1">
    <source>
        <dbReference type="SAM" id="Phobius"/>
    </source>
</evidence>
<keyword evidence="1" id="KW-0472">Membrane</keyword>
<feature type="transmembrane region" description="Helical" evidence="1">
    <location>
        <begin position="69"/>
        <end position="87"/>
    </location>
</feature>
<dbReference type="Proteomes" id="UP000567795">
    <property type="component" value="Unassembled WGS sequence"/>
</dbReference>
<keyword evidence="1" id="KW-0812">Transmembrane</keyword>
<evidence type="ECO:0000313" key="2">
    <source>
        <dbReference type="EMBL" id="NYI07891.1"/>
    </source>
</evidence>
<feature type="transmembrane region" description="Helical" evidence="1">
    <location>
        <begin position="6"/>
        <end position="25"/>
    </location>
</feature>
<feature type="transmembrane region" description="Helical" evidence="1">
    <location>
        <begin position="94"/>
        <end position="116"/>
    </location>
</feature>